<dbReference type="PROSITE" id="PS00678">
    <property type="entry name" value="WD_REPEATS_1"/>
    <property type="match status" value="1"/>
</dbReference>
<dbReference type="Gene3D" id="2.130.10.10">
    <property type="entry name" value="YVTN repeat-like/Quinoprotein amine dehydrogenase"/>
    <property type="match status" value="2"/>
</dbReference>
<dbReference type="RefSeq" id="XP_013242187.1">
    <property type="nucleotide sequence ID" value="XM_013386733.1"/>
</dbReference>
<dbReference type="PANTHER" id="PTHR22847:SF637">
    <property type="entry name" value="WD REPEAT DOMAIN 5B"/>
    <property type="match status" value="1"/>
</dbReference>
<dbReference type="HOGENOM" id="CLU_000288_57_4_1"/>
<gene>
    <name evidence="5" type="ORF">K437DRAFT_156609</name>
</gene>
<protein>
    <submittedName>
        <fullName evidence="5">Uncharacterized protein</fullName>
    </submittedName>
</protein>
<keyword evidence="2" id="KW-0677">Repeat</keyword>
<evidence type="ECO:0000313" key="5">
    <source>
        <dbReference type="EMBL" id="KDN42853.1"/>
    </source>
</evidence>
<dbReference type="PANTHER" id="PTHR22847">
    <property type="entry name" value="WD40 REPEAT PROTEIN"/>
    <property type="match status" value="1"/>
</dbReference>
<dbReference type="InterPro" id="IPR001680">
    <property type="entry name" value="WD40_rpt"/>
</dbReference>
<feature type="region of interest" description="Disordered" evidence="4">
    <location>
        <begin position="430"/>
        <end position="449"/>
    </location>
</feature>
<dbReference type="InterPro" id="IPR019775">
    <property type="entry name" value="WD40_repeat_CS"/>
</dbReference>
<evidence type="ECO:0000313" key="6">
    <source>
        <dbReference type="Proteomes" id="UP000027361"/>
    </source>
</evidence>
<feature type="region of interest" description="Disordered" evidence="4">
    <location>
        <begin position="59"/>
        <end position="101"/>
    </location>
</feature>
<reference evidence="5 6" key="1">
    <citation type="submission" date="2014-05" db="EMBL/GenBank/DDBJ databases">
        <title>Draft genome sequence of a rare smut relative, Tilletiaria anomala UBC 951.</title>
        <authorList>
            <consortium name="DOE Joint Genome Institute"/>
            <person name="Toome M."/>
            <person name="Kuo A."/>
            <person name="Henrissat B."/>
            <person name="Lipzen A."/>
            <person name="Tritt A."/>
            <person name="Yoshinaga Y."/>
            <person name="Zane M."/>
            <person name="Barry K."/>
            <person name="Grigoriev I.V."/>
            <person name="Spatafora J.W."/>
            <person name="Aimea M.C."/>
        </authorList>
    </citation>
    <scope>NUCLEOTIDE SEQUENCE [LARGE SCALE GENOMIC DNA]</scope>
    <source>
        <strain evidence="5 6">UBC 951</strain>
    </source>
</reference>
<dbReference type="SUPFAM" id="SSF50978">
    <property type="entry name" value="WD40 repeat-like"/>
    <property type="match status" value="1"/>
</dbReference>
<dbReference type="PROSITE" id="PS50082">
    <property type="entry name" value="WD_REPEATS_2"/>
    <property type="match status" value="2"/>
</dbReference>
<feature type="repeat" description="WD" evidence="3">
    <location>
        <begin position="493"/>
        <end position="517"/>
    </location>
</feature>
<accession>A0A066VRI3</accession>
<evidence type="ECO:0000256" key="2">
    <source>
        <dbReference type="ARBA" id="ARBA00022737"/>
    </source>
</evidence>
<feature type="repeat" description="WD" evidence="3">
    <location>
        <begin position="238"/>
        <end position="272"/>
    </location>
</feature>
<dbReference type="Pfam" id="PF00400">
    <property type="entry name" value="WD40"/>
    <property type="match status" value="1"/>
</dbReference>
<feature type="compositionally biased region" description="Low complexity" evidence="4">
    <location>
        <begin position="75"/>
        <end position="98"/>
    </location>
</feature>
<dbReference type="InParanoid" id="A0A066VRI3"/>
<evidence type="ECO:0000256" key="3">
    <source>
        <dbReference type="PROSITE-ProRule" id="PRU00221"/>
    </source>
</evidence>
<feature type="region of interest" description="Disordered" evidence="4">
    <location>
        <begin position="647"/>
        <end position="667"/>
    </location>
</feature>
<evidence type="ECO:0000256" key="4">
    <source>
        <dbReference type="SAM" id="MobiDB-lite"/>
    </source>
</evidence>
<feature type="compositionally biased region" description="Acidic residues" evidence="4">
    <location>
        <begin position="653"/>
        <end position="667"/>
    </location>
</feature>
<feature type="compositionally biased region" description="Basic and acidic residues" evidence="4">
    <location>
        <begin position="59"/>
        <end position="68"/>
    </location>
</feature>
<proteinExistence type="predicted"/>
<comment type="caution">
    <text evidence="5">The sequence shown here is derived from an EMBL/GenBank/DDBJ whole genome shotgun (WGS) entry which is preliminary data.</text>
</comment>
<sequence>MQSADPATLFQTDASLATGLKRALKWKHTSSGAQWGSPIWLSTVSSATAVVVAVGDADGANKSRRGADADGGGEVQAAADAAGANEVSSASTSTSSSTNGLQTHIVTDRLGKLQVDEDVRDRAARGVGTDGGKCKVLSMEILQEEQGSDSADGIAFVAEGGGSVRAVHLETARSLATFRAGTGACFCLGRTPLRRRLFVACGSWDKALRIYGCSFATPSSSDTTLTAAPPSAALKIIPNAASDFIKALAYDDASQLLLSGGTDLHVRAWDLQPLLSHLDGLSDESWRALARNGAAVRGSEATSLLAVEAIGNMRLHTRPINKIVILPSSPLQKHAPTLPAPSESTILSADSMGRILESTLIVRREQGQAPRASFQVRRELRGHETSVNDMRISWLAENVDAGDADDGDEHVRWSCCLWTASSDKSAKRFDLDDNRKGTPHGTIADRSSKAGTILGDQPPLFAAQSIEHTDYVQSILPLPAGLAPATKARSTDSLVVTGSSDENVYLWDAELASQVHFDDKRRDLKGNALKVKAANGTAEGASDDASLGLVRRQEGHWHEVTALGLWRRKRYGVLADETNGSATDESKPQEAGWWIITASYDGSIRRWPLGDLLNPAPADAPSLAALLATAITTPASVAPSMQKAAAGAAQMTTEEEAELAELMSDEE</sequence>
<keyword evidence="1 3" id="KW-0853">WD repeat</keyword>
<dbReference type="InterPro" id="IPR015943">
    <property type="entry name" value="WD40/YVTN_repeat-like_dom_sf"/>
</dbReference>
<dbReference type="SMART" id="SM00320">
    <property type="entry name" value="WD40"/>
    <property type="match status" value="5"/>
</dbReference>
<dbReference type="OMA" id="HWHEITS"/>
<dbReference type="Proteomes" id="UP000027361">
    <property type="component" value="Unassembled WGS sequence"/>
</dbReference>
<organism evidence="5 6">
    <name type="scientific">Tilletiaria anomala (strain ATCC 24038 / CBS 436.72 / UBC 951)</name>
    <dbReference type="NCBI Taxonomy" id="1037660"/>
    <lineage>
        <taxon>Eukaryota</taxon>
        <taxon>Fungi</taxon>
        <taxon>Dikarya</taxon>
        <taxon>Basidiomycota</taxon>
        <taxon>Ustilaginomycotina</taxon>
        <taxon>Exobasidiomycetes</taxon>
        <taxon>Georgefischeriales</taxon>
        <taxon>Tilletiariaceae</taxon>
        <taxon>Tilletiaria</taxon>
    </lineage>
</organism>
<dbReference type="STRING" id="1037660.A0A066VRI3"/>
<dbReference type="GO" id="GO:1990234">
    <property type="term" value="C:transferase complex"/>
    <property type="evidence" value="ECO:0007669"/>
    <property type="project" value="UniProtKB-ARBA"/>
</dbReference>
<dbReference type="EMBL" id="JMSN01000066">
    <property type="protein sequence ID" value="KDN42853.1"/>
    <property type="molecule type" value="Genomic_DNA"/>
</dbReference>
<dbReference type="OrthoDB" id="6262491at2759"/>
<keyword evidence="6" id="KW-1185">Reference proteome</keyword>
<evidence type="ECO:0000256" key="1">
    <source>
        <dbReference type="ARBA" id="ARBA00022574"/>
    </source>
</evidence>
<dbReference type="AlphaFoldDB" id="A0A066VRI3"/>
<name>A0A066VRI3_TILAU</name>
<dbReference type="InterPro" id="IPR036322">
    <property type="entry name" value="WD40_repeat_dom_sf"/>
</dbReference>
<dbReference type="GeneID" id="25261696"/>